<dbReference type="EMBL" id="JACHKF010000001">
    <property type="protein sequence ID" value="MBB6570593.1"/>
    <property type="molecule type" value="Genomic_DNA"/>
</dbReference>
<reference evidence="5 6" key="1">
    <citation type="submission" date="2020-05" db="EMBL/GenBank/DDBJ databases">
        <title>Genome sequence of Kribbella sandramycini ATCC 39419.</title>
        <authorList>
            <person name="Maclea K.S."/>
            <person name="Fair J.L."/>
        </authorList>
    </citation>
    <scope>NUCLEOTIDE SEQUENCE [LARGE SCALE GENOMIC DNA]</scope>
    <source>
        <strain evidence="5 6">ATCC 39419</strain>
    </source>
</reference>
<dbReference type="InterPro" id="IPR035992">
    <property type="entry name" value="Ricin_B-like_lectins"/>
</dbReference>
<evidence type="ECO:0000313" key="6">
    <source>
        <dbReference type="Proteomes" id="UP000534306"/>
    </source>
</evidence>
<dbReference type="Gene3D" id="2.80.10.50">
    <property type="match status" value="2"/>
</dbReference>
<dbReference type="Pfam" id="PF13517">
    <property type="entry name" value="FG-GAP_3"/>
    <property type="match status" value="2"/>
</dbReference>
<dbReference type="InterPro" id="IPR013517">
    <property type="entry name" value="FG-GAP"/>
</dbReference>
<dbReference type="EMBL" id="JABJRC010000007">
    <property type="protein sequence ID" value="NOL43739.1"/>
    <property type="molecule type" value="Genomic_DNA"/>
</dbReference>
<feature type="domain" description="Ricin B lectin" evidence="3">
    <location>
        <begin position="1287"/>
        <end position="1340"/>
    </location>
</feature>
<evidence type="ECO:0000256" key="1">
    <source>
        <dbReference type="ARBA" id="ARBA00022729"/>
    </source>
</evidence>
<evidence type="ECO:0000313" key="7">
    <source>
        <dbReference type="Proteomes" id="UP000553957"/>
    </source>
</evidence>
<dbReference type="SUPFAM" id="SSF69318">
    <property type="entry name" value="Integrin alpha N-terminal domain"/>
    <property type="match status" value="1"/>
</dbReference>
<keyword evidence="1 2" id="KW-0732">Signal</keyword>
<dbReference type="SUPFAM" id="SSF50370">
    <property type="entry name" value="Ricin B-like lectins"/>
    <property type="match status" value="2"/>
</dbReference>
<dbReference type="Proteomes" id="UP000534306">
    <property type="component" value="Unassembled WGS sequence"/>
</dbReference>
<feature type="signal peptide" evidence="2">
    <location>
        <begin position="1"/>
        <end position="21"/>
    </location>
</feature>
<name>A0A7Y4L3P5_9ACTN</name>
<feature type="domain" description="Ricin B lectin" evidence="3">
    <location>
        <begin position="1036"/>
        <end position="1122"/>
    </location>
</feature>
<accession>A0A7Y4L3P5</accession>
<evidence type="ECO:0000256" key="2">
    <source>
        <dbReference type="SAM" id="SignalP"/>
    </source>
</evidence>
<feature type="chain" id="PRO_5038257904" description="Ricin B lectin domain-containing protein" evidence="2">
    <location>
        <begin position="22"/>
        <end position="1343"/>
    </location>
</feature>
<evidence type="ECO:0000313" key="4">
    <source>
        <dbReference type="EMBL" id="MBB6570593.1"/>
    </source>
</evidence>
<gene>
    <name evidence="4" type="ORF">HNR71_006230</name>
    <name evidence="5" type="ORF">HPO96_26165</name>
</gene>
<dbReference type="RefSeq" id="WP_171676998.1">
    <property type="nucleotide sequence ID" value="NZ_BAAAGT010000011.1"/>
</dbReference>
<evidence type="ECO:0000259" key="3">
    <source>
        <dbReference type="Pfam" id="PF14200"/>
    </source>
</evidence>
<dbReference type="PROSITE" id="PS50231">
    <property type="entry name" value="RICIN_B_LECTIN"/>
    <property type="match status" value="1"/>
</dbReference>
<keyword evidence="6" id="KW-1185">Reference proteome</keyword>
<evidence type="ECO:0000313" key="5">
    <source>
        <dbReference type="EMBL" id="NOL43739.1"/>
    </source>
</evidence>
<comment type="caution">
    <text evidence="5">The sequence shown here is derived from an EMBL/GenBank/DDBJ whole genome shotgun (WGS) entry which is preliminary data.</text>
</comment>
<dbReference type="Proteomes" id="UP000553957">
    <property type="component" value="Unassembled WGS sequence"/>
</dbReference>
<organism evidence="5 6">
    <name type="scientific">Kribbella sandramycini</name>
    <dbReference type="NCBI Taxonomy" id="60450"/>
    <lineage>
        <taxon>Bacteria</taxon>
        <taxon>Bacillati</taxon>
        <taxon>Actinomycetota</taxon>
        <taxon>Actinomycetes</taxon>
        <taxon>Propionibacteriales</taxon>
        <taxon>Kribbellaceae</taxon>
        <taxon>Kribbella</taxon>
    </lineage>
</organism>
<dbReference type="Gene3D" id="2.40.128.340">
    <property type="match status" value="3"/>
</dbReference>
<reference evidence="4 7" key="2">
    <citation type="submission" date="2020-08" db="EMBL/GenBank/DDBJ databases">
        <title>Sequencing the genomes of 1000 actinobacteria strains.</title>
        <authorList>
            <person name="Klenk H.-P."/>
        </authorList>
    </citation>
    <scope>NUCLEOTIDE SEQUENCE [LARGE SCALE GENOMIC DNA]</scope>
    <source>
        <strain evidence="4 7">DSM 15626</strain>
    </source>
</reference>
<dbReference type="CDD" id="cd00161">
    <property type="entry name" value="beta-trefoil_Ricin-like"/>
    <property type="match status" value="3"/>
</dbReference>
<dbReference type="Pfam" id="PF14200">
    <property type="entry name" value="RicinB_lectin_2"/>
    <property type="match status" value="3"/>
</dbReference>
<protein>
    <recommendedName>
        <fullName evidence="3">Ricin B lectin domain-containing protein</fullName>
    </recommendedName>
</protein>
<feature type="domain" description="Ricin B lectin" evidence="3">
    <location>
        <begin position="1134"/>
        <end position="1233"/>
    </location>
</feature>
<proteinExistence type="predicted"/>
<dbReference type="InterPro" id="IPR000772">
    <property type="entry name" value="Ricin_B_lectin"/>
</dbReference>
<dbReference type="InterPro" id="IPR028994">
    <property type="entry name" value="Integrin_alpha_N"/>
</dbReference>
<sequence>MPRLTAALVLAAGLLVVPVAARNDAARAASGSGAQATRPGSFVAVEDGGAEARAMATARRTGRPVELAALRSETGQVFANPDGTKTMEQHAGPVRVRRGADWVAVDPTLVRERDGRIRPKAAVLPIALSGGGSRHLLTIGCRGAALSLGWPGRLPAPSLAGDTATYAEVLPGVDLQVRVGVDRFSHLLVVKSRDAARNPALRRLNYPVTADGVRLDVRRDGTTVAKTPAGKTLYTAEPPRMWDAAQRTARVGIQQVPGQFRLTPELGLLSDPKAKFPLFIDPSFAGTAVDWLHVNERSGQVDGWTYDRDDEGAKVGRAYRDTANLYRSMFLMNTSSGTQSLGGTTILSATFRITLNKTPTSTATPVELWQVNDLDPSNRGLHWGTTSGYWQRHLDTQNGEAWPEHEDNPMEFGGGLQQIVQAAADGRRPGISLGLKAPNETTSAVAQNQWKKFHPHTALLAVKYNSTPKMPKGLTFSRPLPCGTSTAPARVNTTRPQWAAVANDPDLGDNVTTRLRVRDAGGAVVHESSIGPTVSGAAFTWPEVPAGVLNDGQVYSYTAVTTDTADASSPETPPCHFVIDTAQPEVPRVSSTDFPDGTTGPIKVRTTGTVTFRPGGTPAETDIVEYRYGTDNADVLTNRVKAAADGSAVIPLTIHPQPGLPAALRLYVQAVDRAGNVSETRKGWDAKAAASDVTPARVRADSNGDGKADVTAVFDHGFGRTGIWNLTSTGSGFHPGVMTWDTGEGTGFSLAKVKPVQGDFNGDGRSDMAVFRVGAGQRMWLYPLPADGNTYLNPEASWMTSSADWSLATARVVAGDVDGDQKDDIVVQTAGSGDDWQALVFRSSDGFRTPVRWVRSAAGNPWSNSTPLIADVDGDGKADLLSVRNLTGCRTTVDLYKSTGSAFGTPTTVYDSAAGQVCWEKNRFAVADPDGDGRDDIVALYELAPSEASVLVLRSDGSKLTRSEWQRTDGLALARTTLVTGDYDGDRKEDVGLLYAVGEGDREVYTLRSTGTAFAGKVKTWSGAVGAVTGPKFDIEHRQYELVNKNSGKCLNVHHASTADLGELIQYRCLPVELNARFRLMPVPGTDQYSVRPVHTAVDDGPIKCADVFEGRTDDDTRIVQYPCGGGQGDPFAWQQVTFDYVDGSAYDTVVQLKFAHSGKCLDVDKARLDDTAPATQKTCGQATSQQWILRPAFNATQLGGANERYRTTAATGPAVLDVTDCRTGPESEVRMWEIVEGSKCQAWKLDSLGDDIYRIVDPTSGHPLTIQGCSRLPRATVYLFPVDGSDCQKWRIEPTPGGTYSVVAVSTGMSLDVAGCRPDIPTEVITWFYHGGKCQRWSFAPR</sequence>